<dbReference type="STRING" id="1314674.A0A0D7ARC3"/>
<evidence type="ECO:0000313" key="3">
    <source>
        <dbReference type="EMBL" id="KIY60903.1"/>
    </source>
</evidence>
<evidence type="ECO:0000259" key="2">
    <source>
        <dbReference type="Pfam" id="PF00557"/>
    </source>
</evidence>
<accession>A0A0D7ARC3</accession>
<dbReference type="AlphaFoldDB" id="A0A0D7ARC3"/>
<sequence length="202" mass="22228">MFHLPRRHIPRMGRRRKPICNGQASFGGGRRSGNNSAFPTATGKSLLTEIRQLCEKKSKAELELIKCANDPTVLAIRETRKKMYFGIRESETSALMEAAFKVAGLKNGGCLTLFGENAALPHGGGTDRKLGVHDFALLDCRACLYEYPSNVARTFALYDSRILAEQKRIWGAVSGTQNIAFTTAEVGVVAKRIDKAAHLFLK</sequence>
<dbReference type="OrthoDB" id="9995434at2759"/>
<evidence type="ECO:0000313" key="4">
    <source>
        <dbReference type="Proteomes" id="UP000054007"/>
    </source>
</evidence>
<organism evidence="3 4">
    <name type="scientific">Cylindrobasidium torrendii FP15055 ss-10</name>
    <dbReference type="NCBI Taxonomy" id="1314674"/>
    <lineage>
        <taxon>Eukaryota</taxon>
        <taxon>Fungi</taxon>
        <taxon>Dikarya</taxon>
        <taxon>Basidiomycota</taxon>
        <taxon>Agaricomycotina</taxon>
        <taxon>Agaricomycetes</taxon>
        <taxon>Agaricomycetidae</taxon>
        <taxon>Agaricales</taxon>
        <taxon>Marasmiineae</taxon>
        <taxon>Physalacriaceae</taxon>
        <taxon>Cylindrobasidium</taxon>
    </lineage>
</organism>
<gene>
    <name evidence="3" type="ORF">CYLTODRAFT_460314</name>
</gene>
<name>A0A0D7ARC3_9AGAR</name>
<keyword evidence="3" id="KW-0645">Protease</keyword>
<dbReference type="PANTHER" id="PTHR46112">
    <property type="entry name" value="AMINOPEPTIDASE"/>
    <property type="match status" value="1"/>
</dbReference>
<dbReference type="InterPro" id="IPR000994">
    <property type="entry name" value="Pept_M24"/>
</dbReference>
<dbReference type="InterPro" id="IPR050659">
    <property type="entry name" value="Peptidase_M24B"/>
</dbReference>
<keyword evidence="4" id="KW-1185">Reference proteome</keyword>
<keyword evidence="3" id="KW-0378">Hydrolase</keyword>
<dbReference type="GO" id="GO:0004177">
    <property type="term" value="F:aminopeptidase activity"/>
    <property type="evidence" value="ECO:0007669"/>
    <property type="project" value="UniProtKB-KW"/>
</dbReference>
<proteinExistence type="predicted"/>
<dbReference type="SUPFAM" id="SSF55920">
    <property type="entry name" value="Creatinase/aminopeptidase"/>
    <property type="match status" value="1"/>
</dbReference>
<reference evidence="3 4" key="1">
    <citation type="journal article" date="2015" name="Fungal Genet. Biol.">
        <title>Evolution of novel wood decay mechanisms in Agaricales revealed by the genome sequences of Fistulina hepatica and Cylindrobasidium torrendii.</title>
        <authorList>
            <person name="Floudas D."/>
            <person name="Held B.W."/>
            <person name="Riley R."/>
            <person name="Nagy L.G."/>
            <person name="Koehler G."/>
            <person name="Ransdell A.S."/>
            <person name="Younus H."/>
            <person name="Chow J."/>
            <person name="Chiniquy J."/>
            <person name="Lipzen A."/>
            <person name="Tritt A."/>
            <person name="Sun H."/>
            <person name="Haridas S."/>
            <person name="LaButti K."/>
            <person name="Ohm R.A."/>
            <person name="Kues U."/>
            <person name="Blanchette R.A."/>
            <person name="Grigoriev I.V."/>
            <person name="Minto R.E."/>
            <person name="Hibbett D.S."/>
        </authorList>
    </citation>
    <scope>NUCLEOTIDE SEQUENCE [LARGE SCALE GENOMIC DNA]</scope>
    <source>
        <strain evidence="3 4">FP15055 ss-10</strain>
    </source>
</reference>
<protein>
    <submittedName>
        <fullName evidence="3">Creatinase/aminopeptidase</fullName>
    </submittedName>
</protein>
<dbReference type="Pfam" id="PF00557">
    <property type="entry name" value="Peptidase_M24"/>
    <property type="match status" value="1"/>
</dbReference>
<dbReference type="PANTHER" id="PTHR46112:SF2">
    <property type="entry name" value="XAA-PRO AMINOPEPTIDASE P-RELATED"/>
    <property type="match status" value="1"/>
</dbReference>
<keyword evidence="3" id="KW-0031">Aminopeptidase</keyword>
<dbReference type="Gene3D" id="3.90.230.10">
    <property type="entry name" value="Creatinase/methionine aminopeptidase superfamily"/>
    <property type="match status" value="1"/>
</dbReference>
<evidence type="ECO:0000256" key="1">
    <source>
        <dbReference type="SAM" id="MobiDB-lite"/>
    </source>
</evidence>
<feature type="region of interest" description="Disordered" evidence="1">
    <location>
        <begin position="1"/>
        <end position="38"/>
    </location>
</feature>
<feature type="domain" description="Peptidase M24" evidence="2">
    <location>
        <begin position="63"/>
        <end position="201"/>
    </location>
</feature>
<dbReference type="Proteomes" id="UP000054007">
    <property type="component" value="Unassembled WGS sequence"/>
</dbReference>
<feature type="compositionally biased region" description="Basic residues" evidence="1">
    <location>
        <begin position="1"/>
        <end position="18"/>
    </location>
</feature>
<dbReference type="InterPro" id="IPR036005">
    <property type="entry name" value="Creatinase/aminopeptidase-like"/>
</dbReference>
<dbReference type="EMBL" id="KN881167">
    <property type="protein sequence ID" value="KIY60903.1"/>
    <property type="molecule type" value="Genomic_DNA"/>
</dbReference>